<name>A0A5M6ZFN4_9PROT</name>
<dbReference type="EMBL" id="VWOJ01000002">
    <property type="protein sequence ID" value="KAA5803556.1"/>
    <property type="molecule type" value="Genomic_DNA"/>
</dbReference>
<dbReference type="AlphaFoldDB" id="A0A5M6ZFN4"/>
<evidence type="ECO:0000256" key="1">
    <source>
        <dbReference type="SAM" id="SignalP"/>
    </source>
</evidence>
<evidence type="ECO:0000313" key="3">
    <source>
        <dbReference type="Proteomes" id="UP000325122"/>
    </source>
</evidence>
<gene>
    <name evidence="2" type="ORF">F1654_07055</name>
</gene>
<evidence type="ECO:0000313" key="2">
    <source>
        <dbReference type="EMBL" id="KAA5803556.1"/>
    </source>
</evidence>
<protein>
    <submittedName>
        <fullName evidence="2">Uncharacterized protein</fullName>
    </submittedName>
</protein>
<dbReference type="Proteomes" id="UP000325122">
    <property type="component" value="Unassembled WGS sequence"/>
</dbReference>
<dbReference type="Gene3D" id="3.30.70.100">
    <property type="match status" value="1"/>
</dbReference>
<dbReference type="RefSeq" id="WP_150022824.1">
    <property type="nucleotide sequence ID" value="NZ_VWOJ01000002.1"/>
</dbReference>
<dbReference type="SUPFAM" id="SSF55008">
    <property type="entry name" value="HMA, heavy metal-associated domain"/>
    <property type="match status" value="1"/>
</dbReference>
<keyword evidence="1" id="KW-0732">Signal</keyword>
<accession>A0A5M6ZFN4</accession>
<dbReference type="GO" id="GO:0046872">
    <property type="term" value="F:metal ion binding"/>
    <property type="evidence" value="ECO:0007669"/>
    <property type="project" value="InterPro"/>
</dbReference>
<comment type="caution">
    <text evidence="2">The sequence shown here is derived from an EMBL/GenBank/DDBJ whole genome shotgun (WGS) entry which is preliminary data.</text>
</comment>
<proteinExistence type="predicted"/>
<sequence length="115" mass="12216">MIRMLIAAIAALSLAPAALADERAYATPELAAGVEEGGTLVTADILGMVCDFCAVAMTRTFGRRAEVSAVHIDLDDKTLQLVVREGHELTDATITDLVRRSGYQLTGEIRRGDAA</sequence>
<reference evidence="2 3" key="1">
    <citation type="submission" date="2019-09" db="EMBL/GenBank/DDBJ databases">
        <authorList>
            <person name="Kevbrin V."/>
            <person name="Grouzdev D.S."/>
        </authorList>
    </citation>
    <scope>NUCLEOTIDE SEQUENCE [LARGE SCALE GENOMIC DNA]</scope>
    <source>
        <strain evidence="2 3">G-192</strain>
    </source>
</reference>
<feature type="signal peptide" evidence="1">
    <location>
        <begin position="1"/>
        <end position="20"/>
    </location>
</feature>
<keyword evidence="3" id="KW-1185">Reference proteome</keyword>
<dbReference type="InterPro" id="IPR036163">
    <property type="entry name" value="HMA_dom_sf"/>
</dbReference>
<organism evidence="2 3">
    <name type="scientific">Alkalicaulis satelles</name>
    <dbReference type="NCBI Taxonomy" id="2609175"/>
    <lineage>
        <taxon>Bacteria</taxon>
        <taxon>Pseudomonadati</taxon>
        <taxon>Pseudomonadota</taxon>
        <taxon>Alphaproteobacteria</taxon>
        <taxon>Maricaulales</taxon>
        <taxon>Maricaulaceae</taxon>
        <taxon>Alkalicaulis</taxon>
    </lineage>
</organism>
<feature type="chain" id="PRO_5024450413" evidence="1">
    <location>
        <begin position="21"/>
        <end position="115"/>
    </location>
</feature>